<accession>A0A504UPP2</accession>
<dbReference type="GO" id="GO:0009360">
    <property type="term" value="C:DNA polymerase III complex"/>
    <property type="evidence" value="ECO:0007669"/>
    <property type="project" value="TreeGrafter"/>
</dbReference>
<comment type="similarity">
    <text evidence="6">Belongs to the DNA polymerase HolA subunit family.</text>
</comment>
<sequence>MAEIKSHEVDSFLQKQAKLYRIFIVYGPDKGLVAERAIALAAVTGVDLNDGFALIKLDISDIQSDPGRLLDEVNSFGLFGGEKLIWIRGASNEKQLVDALQHLGSHPPEGSYVIVEAGDLKKGSALRKVGESHRSVASIACYHDDARALNALVDQELASANLRITPAARELLLASIGGDRVASRNEIRKLVLYCLHDELVDEQHVLDIIGDASATSTDEVVDAVLNGDADAFLHAVQKVIASKTAIFLVLQSTMKQFQMLEAMRLEMDDKQQQVAQVMQTLGRGIHFRRKPVVEKTLRSWNSADLGREASKLQSAILIGRQRASLEGEAAIQTLLATTLQSARRNRRA</sequence>
<dbReference type="SUPFAM" id="SSF52540">
    <property type="entry name" value="P-loop containing nucleoside triphosphate hydrolases"/>
    <property type="match status" value="1"/>
</dbReference>
<dbReference type="Proteomes" id="UP000316429">
    <property type="component" value="Unassembled WGS sequence"/>
</dbReference>
<comment type="caution">
    <text evidence="8">The sequence shown here is derived from an EMBL/GenBank/DDBJ whole genome shotgun (WGS) entry which is preliminary data.</text>
</comment>
<dbReference type="OrthoDB" id="9804983at2"/>
<keyword evidence="5" id="KW-0239">DNA-directed DNA polymerase</keyword>
<evidence type="ECO:0000256" key="6">
    <source>
        <dbReference type="ARBA" id="ARBA00034754"/>
    </source>
</evidence>
<dbReference type="PANTHER" id="PTHR34388">
    <property type="entry name" value="DNA POLYMERASE III SUBUNIT DELTA"/>
    <property type="match status" value="1"/>
</dbReference>
<dbReference type="NCBIfam" id="TIGR01128">
    <property type="entry name" value="holA"/>
    <property type="match status" value="1"/>
</dbReference>
<dbReference type="RefSeq" id="WP_140829921.1">
    <property type="nucleotide sequence ID" value="NZ_VFYP01000002.1"/>
</dbReference>
<keyword evidence="2" id="KW-0808">Transferase</keyword>
<dbReference type="InterPro" id="IPR008921">
    <property type="entry name" value="DNA_pol3_clamp-load_cplx_C"/>
</dbReference>
<organism evidence="8 9">
    <name type="scientific">Rhizobium glycinendophyticum</name>
    <dbReference type="NCBI Taxonomy" id="2589807"/>
    <lineage>
        <taxon>Bacteria</taxon>
        <taxon>Pseudomonadati</taxon>
        <taxon>Pseudomonadota</taxon>
        <taxon>Alphaproteobacteria</taxon>
        <taxon>Hyphomicrobiales</taxon>
        <taxon>Rhizobiaceae</taxon>
        <taxon>Rhizobium/Agrobacterium group</taxon>
        <taxon>Rhizobium</taxon>
    </lineage>
</organism>
<evidence type="ECO:0000313" key="9">
    <source>
        <dbReference type="Proteomes" id="UP000316429"/>
    </source>
</evidence>
<evidence type="ECO:0000256" key="4">
    <source>
        <dbReference type="ARBA" id="ARBA00022705"/>
    </source>
</evidence>
<dbReference type="AlphaFoldDB" id="A0A504UPP2"/>
<dbReference type="Gene3D" id="1.10.8.60">
    <property type="match status" value="1"/>
</dbReference>
<dbReference type="GO" id="GO:0003887">
    <property type="term" value="F:DNA-directed DNA polymerase activity"/>
    <property type="evidence" value="ECO:0007669"/>
    <property type="project" value="UniProtKB-KW"/>
</dbReference>
<evidence type="ECO:0000256" key="3">
    <source>
        <dbReference type="ARBA" id="ARBA00022695"/>
    </source>
</evidence>
<dbReference type="InterPro" id="IPR027417">
    <property type="entry name" value="P-loop_NTPase"/>
</dbReference>
<dbReference type="EMBL" id="VFYP01000002">
    <property type="protein sequence ID" value="TPP07292.1"/>
    <property type="molecule type" value="Genomic_DNA"/>
</dbReference>
<dbReference type="SUPFAM" id="SSF48019">
    <property type="entry name" value="post-AAA+ oligomerization domain-like"/>
    <property type="match status" value="1"/>
</dbReference>
<dbReference type="Gene3D" id="1.20.272.10">
    <property type="match status" value="1"/>
</dbReference>
<comment type="catalytic activity">
    <reaction evidence="7">
        <text>DNA(n) + a 2'-deoxyribonucleoside 5'-triphosphate = DNA(n+1) + diphosphate</text>
        <dbReference type="Rhea" id="RHEA:22508"/>
        <dbReference type="Rhea" id="RHEA-COMP:17339"/>
        <dbReference type="Rhea" id="RHEA-COMP:17340"/>
        <dbReference type="ChEBI" id="CHEBI:33019"/>
        <dbReference type="ChEBI" id="CHEBI:61560"/>
        <dbReference type="ChEBI" id="CHEBI:173112"/>
        <dbReference type="EC" id="2.7.7.7"/>
    </reaction>
</comment>
<keyword evidence="3" id="KW-0548">Nucleotidyltransferase</keyword>
<dbReference type="GO" id="GO:0003677">
    <property type="term" value="F:DNA binding"/>
    <property type="evidence" value="ECO:0007669"/>
    <property type="project" value="InterPro"/>
</dbReference>
<evidence type="ECO:0000313" key="8">
    <source>
        <dbReference type="EMBL" id="TPP07292.1"/>
    </source>
</evidence>
<gene>
    <name evidence="8" type="ORF">FJQ55_16790</name>
</gene>
<keyword evidence="4" id="KW-0235">DNA replication</keyword>
<proteinExistence type="inferred from homology"/>
<name>A0A504UPP2_9HYPH</name>
<keyword evidence="9" id="KW-1185">Reference proteome</keyword>
<dbReference type="InterPro" id="IPR005790">
    <property type="entry name" value="DNA_polIII_delta"/>
</dbReference>
<reference evidence="8 9" key="1">
    <citation type="submission" date="2019-06" db="EMBL/GenBank/DDBJ databases">
        <title>Rhizobium sp. CL12 isolated from roots of soybean.</title>
        <authorList>
            <person name="Wang C."/>
        </authorList>
    </citation>
    <scope>NUCLEOTIDE SEQUENCE [LARGE SCALE GENOMIC DNA]</scope>
    <source>
        <strain evidence="8 9">CL12</strain>
    </source>
</reference>
<dbReference type="Gene3D" id="3.40.50.300">
    <property type="entry name" value="P-loop containing nucleotide triphosphate hydrolases"/>
    <property type="match status" value="1"/>
</dbReference>
<evidence type="ECO:0000256" key="1">
    <source>
        <dbReference type="ARBA" id="ARBA00012417"/>
    </source>
</evidence>
<evidence type="ECO:0000256" key="2">
    <source>
        <dbReference type="ARBA" id="ARBA00022679"/>
    </source>
</evidence>
<evidence type="ECO:0000256" key="5">
    <source>
        <dbReference type="ARBA" id="ARBA00022932"/>
    </source>
</evidence>
<evidence type="ECO:0000256" key="7">
    <source>
        <dbReference type="ARBA" id="ARBA00049244"/>
    </source>
</evidence>
<protein>
    <recommendedName>
        <fullName evidence="1">DNA-directed DNA polymerase</fullName>
        <ecNumber evidence="1">2.7.7.7</ecNumber>
    </recommendedName>
</protein>
<dbReference type="PANTHER" id="PTHR34388:SF1">
    <property type="entry name" value="DNA POLYMERASE III SUBUNIT DELTA"/>
    <property type="match status" value="1"/>
</dbReference>
<dbReference type="EC" id="2.7.7.7" evidence="1"/>
<dbReference type="GO" id="GO:0006261">
    <property type="term" value="P:DNA-templated DNA replication"/>
    <property type="evidence" value="ECO:0007669"/>
    <property type="project" value="TreeGrafter"/>
</dbReference>